<feature type="non-terminal residue" evidence="2">
    <location>
        <position position="249"/>
    </location>
</feature>
<accession>A0A3P7LGU9</accession>
<gene>
    <name evidence="2" type="ORF">SVUK_LOCUS13416</name>
</gene>
<sequence length="249" mass="28285">MLPHIERNIIELAAPFASTLPQLKCSSRDVLSAGVQMAPQLNLQVTEVVQVEPDVLVPVGNVSIVRAKYSAVSQQPIGLSFWRNRFNETKICPLPSEKEETIRYNGTAVPLQYRIYDDGTSCTRQFIEGGSSFKNATQFQLNKLKYYGADSAILLLEKGKKFISRWHDYLFSDFYDPYVNVTQAIPTFFLYEHVFQNDILGLIHGSDISRLQLKFHRPLPYPIDFSMIIMWLLAVGCVAGGGVWAFFRH</sequence>
<name>A0A3P7LGU9_STRVU</name>
<dbReference type="EMBL" id="UYYB01101885">
    <property type="protein sequence ID" value="VDM78418.1"/>
    <property type="molecule type" value="Genomic_DNA"/>
</dbReference>
<keyword evidence="1" id="KW-0472">Membrane</keyword>
<keyword evidence="1" id="KW-0812">Transmembrane</keyword>
<proteinExistence type="predicted"/>
<evidence type="ECO:0000256" key="1">
    <source>
        <dbReference type="SAM" id="Phobius"/>
    </source>
</evidence>
<keyword evidence="3" id="KW-1185">Reference proteome</keyword>
<dbReference type="AlphaFoldDB" id="A0A3P7LGU9"/>
<dbReference type="OrthoDB" id="5863689at2759"/>
<keyword evidence="1" id="KW-1133">Transmembrane helix</keyword>
<dbReference type="Proteomes" id="UP000270094">
    <property type="component" value="Unassembled WGS sequence"/>
</dbReference>
<organism evidence="2 3">
    <name type="scientific">Strongylus vulgaris</name>
    <name type="common">Blood worm</name>
    <dbReference type="NCBI Taxonomy" id="40348"/>
    <lineage>
        <taxon>Eukaryota</taxon>
        <taxon>Metazoa</taxon>
        <taxon>Ecdysozoa</taxon>
        <taxon>Nematoda</taxon>
        <taxon>Chromadorea</taxon>
        <taxon>Rhabditida</taxon>
        <taxon>Rhabditina</taxon>
        <taxon>Rhabditomorpha</taxon>
        <taxon>Strongyloidea</taxon>
        <taxon>Strongylidae</taxon>
        <taxon>Strongylus</taxon>
    </lineage>
</organism>
<reference evidence="2 3" key="1">
    <citation type="submission" date="2018-11" db="EMBL/GenBank/DDBJ databases">
        <authorList>
            <consortium name="Pathogen Informatics"/>
        </authorList>
    </citation>
    <scope>NUCLEOTIDE SEQUENCE [LARGE SCALE GENOMIC DNA]</scope>
</reference>
<feature type="transmembrane region" description="Helical" evidence="1">
    <location>
        <begin position="225"/>
        <end position="247"/>
    </location>
</feature>
<evidence type="ECO:0000313" key="2">
    <source>
        <dbReference type="EMBL" id="VDM78418.1"/>
    </source>
</evidence>
<protein>
    <submittedName>
        <fullName evidence="2">Uncharacterized protein</fullName>
    </submittedName>
</protein>
<evidence type="ECO:0000313" key="3">
    <source>
        <dbReference type="Proteomes" id="UP000270094"/>
    </source>
</evidence>